<keyword evidence="3" id="KW-1185">Reference proteome</keyword>
<dbReference type="InterPro" id="IPR037401">
    <property type="entry name" value="SnoaL-like"/>
</dbReference>
<dbReference type="InterPro" id="IPR032710">
    <property type="entry name" value="NTF2-like_dom_sf"/>
</dbReference>
<dbReference type="Gene3D" id="3.10.450.50">
    <property type="match status" value="1"/>
</dbReference>
<dbReference type="OrthoDB" id="2084678at2"/>
<dbReference type="AlphaFoldDB" id="A0A5B7SLY2"/>
<dbReference type="Proteomes" id="UP000310017">
    <property type="component" value="Chromosome"/>
</dbReference>
<evidence type="ECO:0000259" key="1">
    <source>
        <dbReference type="Pfam" id="PF13577"/>
    </source>
</evidence>
<proteinExistence type="predicted"/>
<organism evidence="2 3">
    <name type="scientific">Aggregatimonas sangjinii</name>
    <dbReference type="NCBI Taxonomy" id="2583587"/>
    <lineage>
        <taxon>Bacteria</taxon>
        <taxon>Pseudomonadati</taxon>
        <taxon>Bacteroidota</taxon>
        <taxon>Flavobacteriia</taxon>
        <taxon>Flavobacteriales</taxon>
        <taxon>Flavobacteriaceae</taxon>
        <taxon>Aggregatimonas</taxon>
    </lineage>
</organism>
<feature type="domain" description="SnoaL-like" evidence="1">
    <location>
        <begin position="38"/>
        <end position="161"/>
    </location>
</feature>
<evidence type="ECO:0000313" key="2">
    <source>
        <dbReference type="EMBL" id="QCW99466.1"/>
    </source>
</evidence>
<dbReference type="PROSITE" id="PS51257">
    <property type="entry name" value="PROKAR_LIPOPROTEIN"/>
    <property type="match status" value="1"/>
</dbReference>
<name>A0A5B7SLY2_9FLAO</name>
<dbReference type="KEGG" id="asag:FGM00_04835"/>
<gene>
    <name evidence="2" type="ORF">FGM00_04835</name>
</gene>
<reference evidence="2 3" key="1">
    <citation type="submission" date="2019-05" db="EMBL/GenBank/DDBJ databases">
        <title>Genome sequencing of F202Z8.</title>
        <authorList>
            <person name="Kwon Y.M."/>
        </authorList>
    </citation>
    <scope>NUCLEOTIDE SEQUENCE [LARGE SCALE GENOMIC DNA]</scope>
    <source>
        <strain evidence="2 3">F202Z8</strain>
    </source>
</reference>
<dbReference type="SUPFAM" id="SSF54427">
    <property type="entry name" value="NTF2-like"/>
    <property type="match status" value="1"/>
</dbReference>
<evidence type="ECO:0000313" key="3">
    <source>
        <dbReference type="Proteomes" id="UP000310017"/>
    </source>
</evidence>
<dbReference type="Pfam" id="PF13577">
    <property type="entry name" value="SnoaL_4"/>
    <property type="match status" value="1"/>
</dbReference>
<protein>
    <recommendedName>
        <fullName evidence="1">SnoaL-like domain-containing protein</fullName>
    </recommendedName>
</protein>
<accession>A0A5B7SLY2</accession>
<sequence>MKLNKSILLLACTMVGVACTNSSVERKEFLELKTEFERFRDKEQIVALSNVYSDAAALQDKKLFQSLWAENSKWIIGPPINKTFKGRDSIANAFENLLSDWEFFVQLNTSFNVDLSEDGKTATANFYLNEIARNAKMSNYNIASYKDSLIKKDGKWLFKTREYKVIYLDTTALAGQAFQRVENQ</sequence>
<dbReference type="RefSeq" id="WP_138851819.1">
    <property type="nucleotide sequence ID" value="NZ_CP040710.1"/>
</dbReference>
<dbReference type="EMBL" id="CP040710">
    <property type="protein sequence ID" value="QCW99466.1"/>
    <property type="molecule type" value="Genomic_DNA"/>
</dbReference>